<proteinExistence type="predicted"/>
<protein>
    <submittedName>
        <fullName evidence="2">Uncharacterized protein</fullName>
    </submittedName>
</protein>
<organism evidence="2 3">
    <name type="scientific">Nelumbo nucifera</name>
    <name type="common">Sacred lotus</name>
    <dbReference type="NCBI Taxonomy" id="4432"/>
    <lineage>
        <taxon>Eukaryota</taxon>
        <taxon>Viridiplantae</taxon>
        <taxon>Streptophyta</taxon>
        <taxon>Embryophyta</taxon>
        <taxon>Tracheophyta</taxon>
        <taxon>Spermatophyta</taxon>
        <taxon>Magnoliopsida</taxon>
        <taxon>Proteales</taxon>
        <taxon>Nelumbonaceae</taxon>
        <taxon>Nelumbo</taxon>
    </lineage>
</organism>
<evidence type="ECO:0000313" key="2">
    <source>
        <dbReference type="EMBL" id="DAD47046.1"/>
    </source>
</evidence>
<sequence>MERTTAAPMAKKSGNNSIEAE</sequence>
<name>A0A822ZVX2_NELNU</name>
<reference evidence="2 3" key="1">
    <citation type="journal article" date="2020" name="Mol. Biol. Evol.">
        <title>Distinct Expression and Methylation Patterns for Genes with Different Fates following a Single Whole-Genome Duplication in Flowering Plants.</title>
        <authorList>
            <person name="Shi T."/>
            <person name="Rahmani R.S."/>
            <person name="Gugger P.F."/>
            <person name="Wang M."/>
            <person name="Li H."/>
            <person name="Zhang Y."/>
            <person name="Li Z."/>
            <person name="Wang Q."/>
            <person name="Van de Peer Y."/>
            <person name="Marchal K."/>
            <person name="Chen J."/>
        </authorList>
    </citation>
    <scope>NUCLEOTIDE SEQUENCE [LARGE SCALE GENOMIC DNA]</scope>
    <source>
        <tissue evidence="2">Leaf</tissue>
    </source>
</reference>
<dbReference type="EMBL" id="DUZY01000008">
    <property type="protein sequence ID" value="DAD47046.1"/>
    <property type="molecule type" value="Genomic_DNA"/>
</dbReference>
<dbReference type="Proteomes" id="UP000607653">
    <property type="component" value="Unassembled WGS sequence"/>
</dbReference>
<gene>
    <name evidence="2" type="ORF">HUJ06_016983</name>
</gene>
<dbReference type="AlphaFoldDB" id="A0A822ZVX2"/>
<feature type="region of interest" description="Disordered" evidence="1">
    <location>
        <begin position="1"/>
        <end position="21"/>
    </location>
</feature>
<accession>A0A822ZVX2</accession>
<comment type="caution">
    <text evidence="2">The sequence shown here is derived from an EMBL/GenBank/DDBJ whole genome shotgun (WGS) entry which is preliminary data.</text>
</comment>
<evidence type="ECO:0000256" key="1">
    <source>
        <dbReference type="SAM" id="MobiDB-lite"/>
    </source>
</evidence>
<keyword evidence="3" id="KW-1185">Reference proteome</keyword>
<evidence type="ECO:0000313" key="3">
    <source>
        <dbReference type="Proteomes" id="UP000607653"/>
    </source>
</evidence>